<reference evidence="2" key="1">
    <citation type="submission" date="2025-08" db="UniProtKB">
        <authorList>
            <consortium name="Ensembl"/>
        </authorList>
    </citation>
    <scope>IDENTIFICATION</scope>
</reference>
<evidence type="ECO:0000313" key="3">
    <source>
        <dbReference type="Proteomes" id="UP000261620"/>
    </source>
</evidence>
<dbReference type="Gene3D" id="3.10.100.10">
    <property type="entry name" value="Mannose-Binding Protein A, subunit A"/>
    <property type="match status" value="1"/>
</dbReference>
<dbReference type="InterPro" id="IPR016186">
    <property type="entry name" value="C-type_lectin-like/link_sf"/>
</dbReference>
<dbReference type="Ensembl" id="ENSMMOT00000027789.1">
    <property type="protein sequence ID" value="ENSMMOP00000027324.1"/>
    <property type="gene ID" value="ENSMMOG00000020664.1"/>
</dbReference>
<sequence>SSTLLVLFCKLGQLSVSTYPYKQLFEAGLNDESRPYVVLNKMRHWLKAQNYCRQEFIDLASVRSKSENQQVKNQLQNSLYHEAWIGLHREPWSWSDGSSSSFRQWRSNEPNNENNAQQCAAVQGDVWVDWNCNICPLD</sequence>
<dbReference type="SUPFAM" id="SSF56436">
    <property type="entry name" value="C-type lectin-like"/>
    <property type="match status" value="1"/>
</dbReference>
<dbReference type="CDD" id="cd00037">
    <property type="entry name" value="CLECT"/>
    <property type="match status" value="1"/>
</dbReference>
<dbReference type="STRING" id="94237.ENSMMOP00000027324"/>
<protein>
    <recommendedName>
        <fullName evidence="1">C-type lectin domain-containing protein</fullName>
    </recommendedName>
</protein>
<dbReference type="SMART" id="SM00034">
    <property type="entry name" value="CLECT"/>
    <property type="match status" value="1"/>
</dbReference>
<dbReference type="OMA" id="FICYSEC"/>
<dbReference type="PANTHER" id="PTHR45784:SF5">
    <property type="entry name" value="C-TYPE LECTIN DOMAIN FAMILY 20 MEMBER A-RELATED"/>
    <property type="match status" value="1"/>
</dbReference>
<dbReference type="InterPro" id="IPR016187">
    <property type="entry name" value="CTDL_fold"/>
</dbReference>
<keyword evidence="3" id="KW-1185">Reference proteome</keyword>
<evidence type="ECO:0000313" key="2">
    <source>
        <dbReference type="Ensembl" id="ENSMMOP00000027324.1"/>
    </source>
</evidence>
<dbReference type="PROSITE" id="PS50041">
    <property type="entry name" value="C_TYPE_LECTIN_2"/>
    <property type="match status" value="1"/>
</dbReference>
<name>A0A3Q3XK92_MOLML</name>
<dbReference type="InterPro" id="IPR001304">
    <property type="entry name" value="C-type_lectin-like"/>
</dbReference>
<dbReference type="AlphaFoldDB" id="A0A3Q3XK92"/>
<dbReference type="Proteomes" id="UP000261620">
    <property type="component" value="Unplaced"/>
</dbReference>
<proteinExistence type="predicted"/>
<feature type="domain" description="C-type lectin" evidence="1">
    <location>
        <begin position="31"/>
        <end position="133"/>
    </location>
</feature>
<evidence type="ECO:0000259" key="1">
    <source>
        <dbReference type="PROSITE" id="PS50041"/>
    </source>
</evidence>
<organism evidence="2 3">
    <name type="scientific">Mola mola</name>
    <name type="common">Ocean sunfish</name>
    <name type="synonym">Tetraodon mola</name>
    <dbReference type="NCBI Taxonomy" id="94237"/>
    <lineage>
        <taxon>Eukaryota</taxon>
        <taxon>Metazoa</taxon>
        <taxon>Chordata</taxon>
        <taxon>Craniata</taxon>
        <taxon>Vertebrata</taxon>
        <taxon>Euteleostomi</taxon>
        <taxon>Actinopterygii</taxon>
        <taxon>Neopterygii</taxon>
        <taxon>Teleostei</taxon>
        <taxon>Neoteleostei</taxon>
        <taxon>Acanthomorphata</taxon>
        <taxon>Eupercaria</taxon>
        <taxon>Tetraodontiformes</taxon>
        <taxon>Molidae</taxon>
        <taxon>Mola</taxon>
    </lineage>
</organism>
<reference evidence="2" key="2">
    <citation type="submission" date="2025-09" db="UniProtKB">
        <authorList>
            <consortium name="Ensembl"/>
        </authorList>
    </citation>
    <scope>IDENTIFICATION</scope>
</reference>
<dbReference type="PANTHER" id="PTHR45784">
    <property type="entry name" value="C-TYPE LECTIN DOMAIN FAMILY 20 MEMBER A-RELATED"/>
    <property type="match status" value="1"/>
</dbReference>
<dbReference type="Pfam" id="PF00059">
    <property type="entry name" value="Lectin_C"/>
    <property type="match status" value="1"/>
</dbReference>
<accession>A0A3Q3XK92</accession>